<reference evidence="1" key="1">
    <citation type="submission" date="2023-10" db="EMBL/GenBank/DDBJ databases">
        <title>Genome assembly of Pristionchus species.</title>
        <authorList>
            <person name="Yoshida K."/>
            <person name="Sommer R.J."/>
        </authorList>
    </citation>
    <scope>NUCLEOTIDE SEQUENCE</scope>
    <source>
        <strain evidence="1">RS5133</strain>
    </source>
</reference>
<comment type="caution">
    <text evidence="1">The sequence shown here is derived from an EMBL/GenBank/DDBJ whole genome shotgun (WGS) entry which is preliminary data.</text>
</comment>
<dbReference type="Proteomes" id="UP001432322">
    <property type="component" value="Unassembled WGS sequence"/>
</dbReference>
<accession>A0AAV5UTR7</accession>
<evidence type="ECO:0008006" key="3">
    <source>
        <dbReference type="Google" id="ProtNLM"/>
    </source>
</evidence>
<sequence length="116" mass="13477">QIIPGTLERIRNFHTAESNFLRGCRIEKITFFLQRNEDLDLPDAFEILFPQVSVGVLNLFMGFHHDREKWSRFLALKRTLDPVKTSLIAMLSTAEDQFLLEMADTVDDFVINCTDK</sequence>
<dbReference type="EMBL" id="BTSY01000001">
    <property type="protein sequence ID" value="GMT09638.1"/>
    <property type="molecule type" value="Genomic_DNA"/>
</dbReference>
<name>A0AAV5UTR7_9BILA</name>
<protein>
    <recommendedName>
        <fullName evidence="3">Cytochrome P450</fullName>
    </recommendedName>
</protein>
<organism evidence="1 2">
    <name type="scientific">Pristionchus fissidentatus</name>
    <dbReference type="NCBI Taxonomy" id="1538716"/>
    <lineage>
        <taxon>Eukaryota</taxon>
        <taxon>Metazoa</taxon>
        <taxon>Ecdysozoa</taxon>
        <taxon>Nematoda</taxon>
        <taxon>Chromadorea</taxon>
        <taxon>Rhabditida</taxon>
        <taxon>Rhabditina</taxon>
        <taxon>Diplogasteromorpha</taxon>
        <taxon>Diplogasteroidea</taxon>
        <taxon>Neodiplogasteridae</taxon>
        <taxon>Pristionchus</taxon>
    </lineage>
</organism>
<evidence type="ECO:0000313" key="1">
    <source>
        <dbReference type="EMBL" id="GMT09638.1"/>
    </source>
</evidence>
<dbReference type="AlphaFoldDB" id="A0AAV5UTR7"/>
<gene>
    <name evidence="1" type="ORF">PFISCL1PPCAC_935</name>
</gene>
<evidence type="ECO:0000313" key="2">
    <source>
        <dbReference type="Proteomes" id="UP001432322"/>
    </source>
</evidence>
<feature type="non-terminal residue" evidence="1">
    <location>
        <position position="1"/>
    </location>
</feature>
<feature type="non-terminal residue" evidence="1">
    <location>
        <position position="116"/>
    </location>
</feature>
<keyword evidence="2" id="KW-1185">Reference proteome</keyword>
<proteinExistence type="predicted"/>